<name>A0A7W7L2B9_9MICC</name>
<dbReference type="EMBL" id="JACHMC010000001">
    <property type="protein sequence ID" value="MBB4882370.1"/>
    <property type="molecule type" value="Genomic_DNA"/>
</dbReference>
<accession>A0A7W7L2B9</accession>
<dbReference type="Proteomes" id="UP000560081">
    <property type="component" value="Unassembled WGS sequence"/>
</dbReference>
<evidence type="ECO:0000313" key="2">
    <source>
        <dbReference type="EMBL" id="MBB4882370.1"/>
    </source>
</evidence>
<reference evidence="2 3" key="1">
    <citation type="submission" date="2020-08" db="EMBL/GenBank/DDBJ databases">
        <title>Sequencing the genomes of 1000 actinobacteria strains.</title>
        <authorList>
            <person name="Klenk H.-P."/>
        </authorList>
    </citation>
    <scope>NUCLEOTIDE SEQUENCE [LARGE SCALE GENOMIC DNA]</scope>
    <source>
        <strain evidence="2 3">DSM 19079</strain>
    </source>
</reference>
<evidence type="ECO:0000313" key="3">
    <source>
        <dbReference type="Proteomes" id="UP000560081"/>
    </source>
</evidence>
<proteinExistence type="predicted"/>
<comment type="caution">
    <text evidence="2">The sequence shown here is derived from an EMBL/GenBank/DDBJ whole genome shotgun (WGS) entry which is preliminary data.</text>
</comment>
<organism evidence="2 3">
    <name type="scientific">Micrococcus flavus</name>
    <dbReference type="NCBI Taxonomy" id="384602"/>
    <lineage>
        <taxon>Bacteria</taxon>
        <taxon>Bacillati</taxon>
        <taxon>Actinomycetota</taxon>
        <taxon>Actinomycetes</taxon>
        <taxon>Micrococcales</taxon>
        <taxon>Micrococcaceae</taxon>
        <taxon>Micrococcus</taxon>
    </lineage>
</organism>
<evidence type="ECO:0000256" key="1">
    <source>
        <dbReference type="SAM" id="MobiDB-lite"/>
    </source>
</evidence>
<feature type="region of interest" description="Disordered" evidence="1">
    <location>
        <begin position="1"/>
        <end position="43"/>
    </location>
</feature>
<dbReference type="AlphaFoldDB" id="A0A7W7L2B9"/>
<protein>
    <submittedName>
        <fullName evidence="2">Uncharacterized protein</fullName>
    </submittedName>
</protein>
<keyword evidence="3" id="KW-1185">Reference proteome</keyword>
<sequence>MRPARPCGPALQTLRSVTPRTPDAEAPRLRTAPPSAGENEETQ</sequence>
<gene>
    <name evidence="2" type="ORF">BJ976_000721</name>
</gene>